<dbReference type="InterPro" id="IPR005850">
    <property type="entry name" value="GalP_Utransf_C"/>
</dbReference>
<dbReference type="GO" id="GO:0008108">
    <property type="term" value="F:UDP-glucose:hexose-1-phosphate uridylyltransferase activity"/>
    <property type="evidence" value="ECO:0007669"/>
    <property type="project" value="UniProtKB-EC"/>
</dbReference>
<feature type="binding site" evidence="14">
    <location>
        <position position="53"/>
    </location>
    <ligand>
        <name>Zn(2+)</name>
        <dbReference type="ChEBI" id="CHEBI:29105"/>
    </ligand>
</feature>
<feature type="binding site" description="in other chain" evidence="13">
    <location>
        <position position="328"/>
    </location>
    <ligand>
        <name>UDP-alpha-D-glucose</name>
        <dbReference type="ChEBI" id="CHEBI:58885"/>
        <note>ligand shared between dimeric partners</note>
    </ligand>
</feature>
<dbReference type="NCBIfam" id="NF008724">
    <property type="entry name" value="PRK11720.1"/>
    <property type="match status" value="1"/>
</dbReference>
<feature type="binding site" evidence="15">
    <location>
        <position position="303"/>
    </location>
    <ligand>
        <name>Fe cation</name>
        <dbReference type="ChEBI" id="CHEBI:24875"/>
    </ligand>
</feature>
<dbReference type="PANTHER" id="PTHR11943:SF1">
    <property type="entry name" value="GALACTOSE-1-PHOSPHATE URIDYLYLTRANSFERASE"/>
    <property type="match status" value="1"/>
</dbReference>
<evidence type="ECO:0000256" key="14">
    <source>
        <dbReference type="PIRSR" id="PIRSR000808-3"/>
    </source>
</evidence>
<keyword evidence="6 16" id="KW-0808">Transferase</keyword>
<feature type="binding site" evidence="13">
    <location>
        <begin position="321"/>
        <end position="322"/>
    </location>
    <ligand>
        <name>UDP-alpha-D-glucose</name>
        <dbReference type="ChEBI" id="CHEBI:58885"/>
        <note>ligand shared between dimeric partners</note>
    </ligand>
</feature>
<name>A0A433D8G7_9FUNG</name>
<evidence type="ECO:0000256" key="11">
    <source>
        <dbReference type="ARBA" id="ARBA00023277"/>
    </source>
</evidence>
<feature type="active site" description="Tele-UMP-histidine intermediate" evidence="12">
    <location>
        <position position="168"/>
    </location>
</feature>
<feature type="binding site" description="in other chain" evidence="13">
    <location>
        <position position="155"/>
    </location>
    <ligand>
        <name>UDP-alpha-D-glucose</name>
        <dbReference type="ChEBI" id="CHEBI:58885"/>
        <note>ligand shared between dimeric partners</note>
    </ligand>
</feature>
<evidence type="ECO:0000256" key="2">
    <source>
        <dbReference type="ARBA" id="ARBA00004947"/>
    </source>
</evidence>
<evidence type="ECO:0000256" key="3">
    <source>
        <dbReference type="ARBA" id="ARBA00010951"/>
    </source>
</evidence>
<dbReference type="InterPro" id="IPR036265">
    <property type="entry name" value="HIT-like_sf"/>
</dbReference>
<dbReference type="Gene3D" id="3.30.428.10">
    <property type="entry name" value="HIT-like"/>
    <property type="match status" value="2"/>
</dbReference>
<organism evidence="17 18">
    <name type="scientific">Jimgerdemannia flammicorona</name>
    <dbReference type="NCBI Taxonomy" id="994334"/>
    <lineage>
        <taxon>Eukaryota</taxon>
        <taxon>Fungi</taxon>
        <taxon>Fungi incertae sedis</taxon>
        <taxon>Mucoromycota</taxon>
        <taxon>Mucoromycotina</taxon>
        <taxon>Endogonomycetes</taxon>
        <taxon>Endogonales</taxon>
        <taxon>Endogonaceae</taxon>
        <taxon>Jimgerdemannia</taxon>
    </lineage>
</organism>
<keyword evidence="9 14" id="KW-0862">Zinc</keyword>
<dbReference type="EC" id="2.7.7.12" evidence="4 16"/>
<dbReference type="FunFam" id="3.30.428.10:FF:000001">
    <property type="entry name" value="Galactose-1-phosphate uridylyltransferase"/>
    <property type="match status" value="1"/>
</dbReference>
<comment type="similarity">
    <text evidence="3 16">Belongs to the galactose-1-phosphate uridylyltransferase type 1 family.</text>
</comment>
<feature type="binding site" evidence="15">
    <location>
        <position position="301"/>
    </location>
    <ligand>
        <name>Fe cation</name>
        <dbReference type="ChEBI" id="CHEBI:24875"/>
    </ligand>
</feature>
<feature type="binding site" evidence="14">
    <location>
        <position position="166"/>
    </location>
    <ligand>
        <name>Zn(2+)</name>
        <dbReference type="ChEBI" id="CHEBI:29105"/>
    </ligand>
</feature>
<evidence type="ECO:0000313" key="17">
    <source>
        <dbReference type="EMBL" id="RUP47123.1"/>
    </source>
</evidence>
<feature type="binding site" description="in other chain" evidence="13">
    <location>
        <begin position="161"/>
        <end position="163"/>
    </location>
    <ligand>
        <name>UDP-alpha-D-glucose</name>
        <dbReference type="ChEBI" id="CHEBI:58885"/>
        <note>ligand shared between dimeric partners</note>
    </ligand>
</feature>
<feature type="binding site" description="in other chain" evidence="13">
    <location>
        <position position="170"/>
    </location>
    <ligand>
        <name>UDP-alpha-D-glucose</name>
        <dbReference type="ChEBI" id="CHEBI:58885"/>
        <note>ligand shared between dimeric partners</note>
    </ligand>
</feature>
<evidence type="ECO:0000313" key="18">
    <source>
        <dbReference type="Proteomes" id="UP000268093"/>
    </source>
</evidence>
<evidence type="ECO:0000256" key="6">
    <source>
        <dbReference type="ARBA" id="ARBA00022679"/>
    </source>
</evidence>
<gene>
    <name evidence="17" type="ORF">BC936DRAFT_146105</name>
</gene>
<dbReference type="Pfam" id="PF02744">
    <property type="entry name" value="GalP_UDP_tr_C"/>
    <property type="match status" value="1"/>
</dbReference>
<evidence type="ECO:0000256" key="5">
    <source>
        <dbReference type="ARBA" id="ARBA00016340"/>
    </source>
</evidence>
<comment type="caution">
    <text evidence="17">The sequence shown here is derived from an EMBL/GenBank/DDBJ whole genome shotgun (WGS) entry which is preliminary data.</text>
</comment>
<evidence type="ECO:0000256" key="16">
    <source>
        <dbReference type="RuleBase" id="RU000506"/>
    </source>
</evidence>
<dbReference type="GO" id="GO:0005737">
    <property type="term" value="C:cytoplasm"/>
    <property type="evidence" value="ECO:0007669"/>
    <property type="project" value="TreeGrafter"/>
</dbReference>
<dbReference type="GO" id="GO:0033499">
    <property type="term" value="P:galactose catabolic process via UDP-galactose, Leloir pathway"/>
    <property type="evidence" value="ECO:0007669"/>
    <property type="project" value="TreeGrafter"/>
</dbReference>
<keyword evidence="8 14" id="KW-0479">Metal-binding</keyword>
<feature type="binding site" description="in other chain" evidence="13">
    <location>
        <position position="59"/>
    </location>
    <ligand>
        <name>UDP-alpha-D-glucose</name>
        <dbReference type="ChEBI" id="CHEBI:58885"/>
        <note>ligand shared between dimeric partners</note>
    </ligand>
</feature>
<dbReference type="UniPathway" id="UPA00214"/>
<evidence type="ECO:0000256" key="7">
    <source>
        <dbReference type="ARBA" id="ARBA00022695"/>
    </source>
</evidence>
<feature type="binding site" evidence="14">
    <location>
        <position position="50"/>
    </location>
    <ligand>
        <name>Zn(2+)</name>
        <dbReference type="ChEBI" id="CHEBI:29105"/>
    </ligand>
</feature>
<proteinExistence type="inferred from homology"/>
<evidence type="ECO:0000256" key="10">
    <source>
        <dbReference type="ARBA" id="ARBA00023144"/>
    </source>
</evidence>
<dbReference type="PANTHER" id="PTHR11943">
    <property type="entry name" value="GALACTOSE-1-PHOSPHATE URIDYLYLTRANSFERASE"/>
    <property type="match status" value="1"/>
</dbReference>
<feature type="binding site" evidence="13">
    <location>
        <begin position="26"/>
        <end position="29"/>
    </location>
    <ligand>
        <name>UDP-alpha-D-glucose</name>
        <dbReference type="ChEBI" id="CHEBI:58885"/>
        <note>ligand shared between dimeric partners</note>
    </ligand>
</feature>
<reference evidence="17 18" key="1">
    <citation type="journal article" date="2018" name="New Phytol.">
        <title>Phylogenomics of Endogonaceae and evolution of mycorrhizas within Mucoromycota.</title>
        <authorList>
            <person name="Chang Y."/>
            <person name="Desiro A."/>
            <person name="Na H."/>
            <person name="Sandor L."/>
            <person name="Lipzen A."/>
            <person name="Clum A."/>
            <person name="Barry K."/>
            <person name="Grigoriev I.V."/>
            <person name="Martin F.M."/>
            <person name="Stajich J.E."/>
            <person name="Smith M.E."/>
            <person name="Bonito G."/>
            <person name="Spatafora J.W."/>
        </authorList>
    </citation>
    <scope>NUCLEOTIDE SEQUENCE [LARGE SCALE GENOMIC DNA]</scope>
    <source>
        <strain evidence="17 18">GMNB39</strain>
    </source>
</reference>
<dbReference type="InterPro" id="IPR001937">
    <property type="entry name" value="GalP_UDPtransf1"/>
</dbReference>
<dbReference type="PROSITE" id="PS00117">
    <property type="entry name" value="GAL_P_UDP_TRANSF_I"/>
    <property type="match status" value="1"/>
</dbReference>
<feature type="binding site" evidence="13">
    <location>
        <begin position="316"/>
        <end position="317"/>
    </location>
    <ligand>
        <name>UDP-alpha-D-glucose</name>
        <dbReference type="ChEBI" id="CHEBI:58885"/>
        <note>ligand shared between dimeric partners</note>
    </ligand>
</feature>
<feature type="binding site" evidence="15">
    <location>
        <position position="285"/>
    </location>
    <ligand>
        <name>Fe cation</name>
        <dbReference type="ChEBI" id="CHEBI:24875"/>
    </ligand>
</feature>
<evidence type="ECO:0000256" key="8">
    <source>
        <dbReference type="ARBA" id="ARBA00022723"/>
    </source>
</evidence>
<dbReference type="EMBL" id="RBNI01004931">
    <property type="protein sequence ID" value="RUP47123.1"/>
    <property type="molecule type" value="Genomic_DNA"/>
</dbReference>
<comment type="pathway">
    <text evidence="2 16">Carbohydrate metabolism; galactose metabolism.</text>
</comment>
<dbReference type="Pfam" id="PF01087">
    <property type="entry name" value="GalP_UDP_transf"/>
    <property type="match status" value="1"/>
</dbReference>
<feature type="binding site" evidence="14">
    <location>
        <position position="115"/>
    </location>
    <ligand>
        <name>Zn(2+)</name>
        <dbReference type="ChEBI" id="CHEBI:29105"/>
    </ligand>
</feature>
<dbReference type="PIRSF" id="PIRSF000808">
    <property type="entry name" value="GalT"/>
    <property type="match status" value="1"/>
</dbReference>
<keyword evidence="10 16" id="KW-0299">Galactose metabolism</keyword>
<evidence type="ECO:0000256" key="13">
    <source>
        <dbReference type="PIRSR" id="PIRSR000808-2"/>
    </source>
</evidence>
<feature type="binding site" evidence="15">
    <location>
        <position position="184"/>
    </location>
    <ligand>
        <name>Fe cation</name>
        <dbReference type="ChEBI" id="CHEBI:24875"/>
    </ligand>
</feature>
<keyword evidence="7 16" id="KW-0548">Nucleotidyltransferase</keyword>
<evidence type="ECO:0000256" key="15">
    <source>
        <dbReference type="PIRSR" id="PIRSR000808-4"/>
    </source>
</evidence>
<evidence type="ECO:0000256" key="12">
    <source>
        <dbReference type="PIRSR" id="PIRSR000808-1"/>
    </source>
</evidence>
<protein>
    <recommendedName>
        <fullName evidence="5 16">Galactose-1-phosphate uridylyltransferase</fullName>
        <ecNumber evidence="4 16">2.7.7.12</ecNumber>
    </recommendedName>
</protein>
<dbReference type="NCBIfam" id="TIGR00209">
    <property type="entry name" value="galT_1"/>
    <property type="match status" value="1"/>
</dbReference>
<keyword evidence="11 16" id="KW-0119">Carbohydrate metabolism</keyword>
<accession>A0A433D8G7</accession>
<dbReference type="InterPro" id="IPR019779">
    <property type="entry name" value="GalP_UDPtransf1_His-AS"/>
</dbReference>
<dbReference type="SUPFAM" id="SSF54197">
    <property type="entry name" value="HIT-like"/>
    <property type="match status" value="2"/>
</dbReference>
<dbReference type="OrthoDB" id="418412at2759"/>
<dbReference type="GO" id="GO:0008270">
    <property type="term" value="F:zinc ion binding"/>
    <property type="evidence" value="ECO:0007669"/>
    <property type="project" value="InterPro"/>
</dbReference>
<keyword evidence="18" id="KW-1185">Reference proteome</keyword>
<comment type="cofactor">
    <cofactor evidence="14">
        <name>Zn(2+)</name>
        <dbReference type="ChEBI" id="CHEBI:29105"/>
    </cofactor>
    <text evidence="14">Binds 1 zinc ion per subunit.</text>
</comment>
<dbReference type="FunFam" id="3.30.428.10:FF:000002">
    <property type="entry name" value="Galactose-1-phosphate uridylyltransferase"/>
    <property type="match status" value="1"/>
</dbReference>
<comment type="catalytic activity">
    <reaction evidence="1 16">
        <text>alpha-D-galactose 1-phosphate + UDP-alpha-D-glucose = alpha-D-glucose 1-phosphate + UDP-alpha-D-galactose</text>
        <dbReference type="Rhea" id="RHEA:13989"/>
        <dbReference type="ChEBI" id="CHEBI:58336"/>
        <dbReference type="ChEBI" id="CHEBI:58601"/>
        <dbReference type="ChEBI" id="CHEBI:58885"/>
        <dbReference type="ChEBI" id="CHEBI:66914"/>
        <dbReference type="EC" id="2.7.7.12"/>
    </reaction>
</comment>
<dbReference type="AlphaFoldDB" id="A0A433D8G7"/>
<dbReference type="InterPro" id="IPR005849">
    <property type="entry name" value="GalP_Utransf_N"/>
</dbReference>
<sequence>MFQFTHHSHRRYNPLTNSWVLCSPHRTQRPWQGQQESQNIAQLPEYDPKCYLCPGNARASGDMNRDYESTFTFPNDYPAVKVDQPEYKGDESMNGLLRVQGVRGQCHVVCFSPAHNMTIAEMPEDAIVPVVRTWIKAYTDLAQVPYVNYVQIFENKGAIMGCSNPHPHGQIWCTESIPEEPSKEIHSMRQYYADKGTCLLCDYAKLESTSEGQPRVVCENPSFVCVVPFWGVWPFETMILSKRHVTKLPDLTEREQRDLANIIRRIACRYDNLFETSFPYSMGVHHAPVDGGDHEHDTHLHLHFYPPLLRGATVKKFLVGFEMLGEPQRDLTPEQAAERLRNCSEIHYKNQQV</sequence>
<evidence type="ECO:0000256" key="1">
    <source>
        <dbReference type="ARBA" id="ARBA00001107"/>
    </source>
</evidence>
<dbReference type="CDD" id="cd00608">
    <property type="entry name" value="GalT"/>
    <property type="match status" value="1"/>
</dbReference>
<comment type="cofactor">
    <cofactor evidence="15">
        <name>Fe cation</name>
        <dbReference type="ChEBI" id="CHEBI:24875"/>
    </cofactor>
    <text evidence="15">Binds 1 Fe cation per subunit.</text>
</comment>
<dbReference type="Proteomes" id="UP000268093">
    <property type="component" value="Unassembled WGS sequence"/>
</dbReference>
<evidence type="ECO:0000256" key="4">
    <source>
        <dbReference type="ARBA" id="ARBA00012384"/>
    </source>
</evidence>
<feature type="binding site" description="in other chain" evidence="13">
    <location>
        <begin position="75"/>
        <end position="76"/>
    </location>
    <ligand>
        <name>UDP-alpha-D-glucose</name>
        <dbReference type="ChEBI" id="CHEBI:58885"/>
        <note>ligand shared between dimeric partners</note>
    </ligand>
</feature>
<evidence type="ECO:0000256" key="9">
    <source>
        <dbReference type="ARBA" id="ARBA00022833"/>
    </source>
</evidence>
<keyword evidence="15" id="KW-0408">Iron</keyword>